<keyword evidence="1" id="KW-0472">Membrane</keyword>
<accession>A0AAE8Y698</accession>
<sequence>MILHVLCGIYYLSSDSHIAWKILNLFCGFAFLLATTSESLFRGFVDGFIRILMVTLFIVDVIITILHVPVTSHELRSFVQQICVISFVYLSMCFDPKPPKKKESLKPVLT</sequence>
<keyword evidence="1" id="KW-0812">Transmembrane</keyword>
<gene>
    <name evidence="2" type="ORF">vBAfaPQDWS595_52</name>
</gene>
<protein>
    <submittedName>
        <fullName evidence="2">Uncharacterized protein</fullName>
    </submittedName>
</protein>
<proteinExistence type="predicted"/>
<evidence type="ECO:0000313" key="3">
    <source>
        <dbReference type="Proteomes" id="UP000827952"/>
    </source>
</evidence>
<keyword evidence="1" id="KW-1133">Transmembrane helix</keyword>
<keyword evidence="3" id="KW-1185">Reference proteome</keyword>
<evidence type="ECO:0000256" key="1">
    <source>
        <dbReference type="SAM" id="Phobius"/>
    </source>
</evidence>
<reference evidence="2" key="1">
    <citation type="submission" date="2021-09" db="EMBL/GenBank/DDBJ databases">
        <title>Complete genome analysis of a novel Alcaligenes phage vB_Af_QDWS595.</title>
        <authorList>
            <person name="Jing Y."/>
            <person name="Wang J."/>
        </authorList>
    </citation>
    <scope>NUCLEOTIDE SEQUENCE</scope>
</reference>
<organism evidence="2 3">
    <name type="scientific">Alcaligenes phage vB_Af_QDWS595</name>
    <dbReference type="NCBI Taxonomy" id="2877946"/>
    <lineage>
        <taxon>Viruses</taxon>
        <taxon>Duplodnaviria</taxon>
        <taxon>Heunggongvirae</taxon>
        <taxon>Uroviricota</taxon>
        <taxon>Caudoviricetes</taxon>
        <taxon>Schitoviridae</taxon>
        <taxon>Petruschkyvirus</taxon>
        <taxon>Petruschkyvirus QDWS595</taxon>
    </lineage>
</organism>
<dbReference type="Proteomes" id="UP000827952">
    <property type="component" value="Segment"/>
</dbReference>
<feature type="transmembrane region" description="Helical" evidence="1">
    <location>
        <begin position="18"/>
        <end position="35"/>
    </location>
</feature>
<feature type="transmembrane region" description="Helical" evidence="1">
    <location>
        <begin position="47"/>
        <end position="66"/>
    </location>
</feature>
<name>A0AAE8Y698_9CAUD</name>
<evidence type="ECO:0000313" key="2">
    <source>
        <dbReference type="EMBL" id="UCR75536.1"/>
    </source>
</evidence>
<dbReference type="EMBL" id="OK149171">
    <property type="protein sequence ID" value="UCR75536.1"/>
    <property type="molecule type" value="Genomic_DNA"/>
</dbReference>